<evidence type="ECO:0000259" key="1">
    <source>
        <dbReference type="Pfam" id="PF02463"/>
    </source>
</evidence>
<evidence type="ECO:0000313" key="3">
    <source>
        <dbReference type="Proteomes" id="UP000635828"/>
    </source>
</evidence>
<proteinExistence type="predicted"/>
<protein>
    <submittedName>
        <fullName evidence="2">ATP-binding protein</fullName>
    </submittedName>
</protein>
<gene>
    <name evidence="2" type="ORF">H8S22_02915</name>
</gene>
<evidence type="ECO:0000313" key="2">
    <source>
        <dbReference type="EMBL" id="MBC5676600.1"/>
    </source>
</evidence>
<dbReference type="GO" id="GO:0005524">
    <property type="term" value="F:ATP binding"/>
    <property type="evidence" value="ECO:0007669"/>
    <property type="project" value="UniProtKB-KW"/>
</dbReference>
<accession>A0ABR7FPN2</accession>
<dbReference type="PANTHER" id="PTHR40396:SF1">
    <property type="entry name" value="ATPASE AAA-TYPE CORE DOMAIN-CONTAINING PROTEIN"/>
    <property type="match status" value="1"/>
</dbReference>
<name>A0ABR7FPN2_9FIRM</name>
<dbReference type="SUPFAM" id="SSF52540">
    <property type="entry name" value="P-loop containing nucleoside triphosphate hydrolases"/>
    <property type="match status" value="1"/>
</dbReference>
<keyword evidence="2" id="KW-0067">ATP-binding</keyword>
<dbReference type="EMBL" id="JACOOS010000002">
    <property type="protein sequence ID" value="MBC5676600.1"/>
    <property type="molecule type" value="Genomic_DNA"/>
</dbReference>
<keyword evidence="2" id="KW-0547">Nucleotide-binding</keyword>
<dbReference type="Gene3D" id="3.40.50.300">
    <property type="entry name" value="P-loop containing nucleotide triphosphate hydrolases"/>
    <property type="match status" value="1"/>
</dbReference>
<dbReference type="InterPro" id="IPR027417">
    <property type="entry name" value="P-loop_NTPase"/>
</dbReference>
<dbReference type="PANTHER" id="PTHR40396">
    <property type="entry name" value="ATPASE-LIKE PROTEIN"/>
    <property type="match status" value="1"/>
</dbReference>
<comment type="caution">
    <text evidence="2">The sequence shown here is derived from an EMBL/GenBank/DDBJ whole genome shotgun (WGS) entry which is preliminary data.</text>
</comment>
<reference evidence="2 3" key="1">
    <citation type="submission" date="2020-08" db="EMBL/GenBank/DDBJ databases">
        <title>Genome public.</title>
        <authorList>
            <person name="Liu C."/>
            <person name="Sun Q."/>
        </authorList>
    </citation>
    <scope>NUCLEOTIDE SEQUENCE [LARGE SCALE GENOMIC DNA]</scope>
    <source>
        <strain evidence="2 3">NSJ-7</strain>
    </source>
</reference>
<sequence length="467" mass="53009">MGGRFVRIENITIENFKNVKYGTLDLTNRKKNYRASIVGVYGQNGSGKTALVDALQVLKFALCGKAIPEKYADYVHVDEDHATLKFQFKMQRDEVSYDIWYQFSLKKMIDDTHSNEEGVNADLEYKTQIYDEVLSFAYTSKDEKVRKGPLVDTRTSGVFVPKSKFNELLGEVTNDITELLVTKRLVQTQGRTFVFSREMINAFRKNCKNEKYMALIEGLYTFGNRELFVIDTENSGLISMNALPLAFKYKEKNSETVGNLMLPLNVAAPIPEDAMELVKKIISNMNIVLEEIIPGLTIDIVDLGPMVSKDGKIGRLIQLMSLKNNKAIPFQYESEGIKKIVSILQLLIVVYNNPSITVAIDEMDAGIFEYLLGELLNIISERGKGQLIFTSHNLRPLETIDKGFIAFTTTNPDNRYIRMTNVKGNNNLRDFYYRDIVLGEQNEPVYNPTNNYEIALAFREAGEVFGS</sequence>
<dbReference type="Proteomes" id="UP000635828">
    <property type="component" value="Unassembled WGS sequence"/>
</dbReference>
<dbReference type="RefSeq" id="WP_024726705.1">
    <property type="nucleotide sequence ID" value="NZ_JACOOS010000002.1"/>
</dbReference>
<dbReference type="InterPro" id="IPR003395">
    <property type="entry name" value="RecF/RecN/SMC_N"/>
</dbReference>
<dbReference type="Pfam" id="PF02463">
    <property type="entry name" value="SMC_N"/>
    <property type="match status" value="1"/>
</dbReference>
<keyword evidence="3" id="KW-1185">Reference proteome</keyword>
<feature type="domain" description="RecF/RecN/SMC N-terminal" evidence="1">
    <location>
        <begin position="8"/>
        <end position="404"/>
    </location>
</feature>
<organism evidence="2 3">
    <name type="scientific">Anaerostipes hominis</name>
    <name type="common">ex Liu et al. 2021</name>
    <dbReference type="NCBI Taxonomy" id="2763018"/>
    <lineage>
        <taxon>Bacteria</taxon>
        <taxon>Bacillati</taxon>
        <taxon>Bacillota</taxon>
        <taxon>Clostridia</taxon>
        <taxon>Lachnospirales</taxon>
        <taxon>Lachnospiraceae</taxon>
        <taxon>Anaerostipes</taxon>
    </lineage>
</organism>